<evidence type="ECO:0000259" key="5">
    <source>
        <dbReference type="PROSITE" id="PS50006"/>
    </source>
</evidence>
<accession>A0AAV9EXS8</accession>
<dbReference type="InterPro" id="IPR000253">
    <property type="entry name" value="FHA_dom"/>
</dbReference>
<evidence type="ECO:0000256" key="4">
    <source>
        <dbReference type="SAM" id="MobiDB-lite"/>
    </source>
</evidence>
<feature type="domain" description="FHA" evidence="5">
    <location>
        <begin position="173"/>
        <end position="248"/>
    </location>
</feature>
<proteinExistence type="predicted"/>
<dbReference type="PANTHER" id="PTHR12415">
    <property type="entry name" value="TYROSYL-DNA PHOSPHODIESTERASE 1"/>
    <property type="match status" value="1"/>
</dbReference>
<dbReference type="PROSITE" id="PS50006">
    <property type="entry name" value="FHA_DOMAIN"/>
    <property type="match status" value="1"/>
</dbReference>
<dbReference type="PANTHER" id="PTHR12415:SF3">
    <property type="entry name" value="OS04G0403400 PROTEIN"/>
    <property type="match status" value="1"/>
</dbReference>
<feature type="active site" description="Proton donor/acceptor" evidence="1">
    <location>
        <position position="719"/>
    </location>
</feature>
<dbReference type="GO" id="GO:0046872">
    <property type="term" value="F:metal ion binding"/>
    <property type="evidence" value="ECO:0007669"/>
    <property type="project" value="InterPro"/>
</dbReference>
<dbReference type="Proteomes" id="UP001180020">
    <property type="component" value="Unassembled WGS sequence"/>
</dbReference>
<reference evidence="6" key="1">
    <citation type="journal article" date="2023" name="Nat. Commun.">
        <title>Diploid and tetraploid genomes of Acorus and the evolution of monocots.</title>
        <authorList>
            <person name="Ma L."/>
            <person name="Liu K.W."/>
            <person name="Li Z."/>
            <person name="Hsiao Y.Y."/>
            <person name="Qi Y."/>
            <person name="Fu T."/>
            <person name="Tang G.D."/>
            <person name="Zhang D."/>
            <person name="Sun W.H."/>
            <person name="Liu D.K."/>
            <person name="Li Y."/>
            <person name="Chen G.Z."/>
            <person name="Liu X.D."/>
            <person name="Liao X.Y."/>
            <person name="Jiang Y.T."/>
            <person name="Yu X."/>
            <person name="Hao Y."/>
            <person name="Huang J."/>
            <person name="Zhao X.W."/>
            <person name="Ke S."/>
            <person name="Chen Y.Y."/>
            <person name="Wu W.L."/>
            <person name="Hsu J.L."/>
            <person name="Lin Y.F."/>
            <person name="Huang M.D."/>
            <person name="Li C.Y."/>
            <person name="Huang L."/>
            <person name="Wang Z.W."/>
            <person name="Zhao X."/>
            <person name="Zhong W.Y."/>
            <person name="Peng D.H."/>
            <person name="Ahmad S."/>
            <person name="Lan S."/>
            <person name="Zhang J.S."/>
            <person name="Tsai W.C."/>
            <person name="Van de Peer Y."/>
            <person name="Liu Z.J."/>
        </authorList>
    </citation>
    <scope>NUCLEOTIDE SEQUENCE</scope>
    <source>
        <strain evidence="6">CP</strain>
    </source>
</reference>
<dbReference type="GO" id="GO:0005634">
    <property type="term" value="C:nucleus"/>
    <property type="evidence" value="ECO:0007669"/>
    <property type="project" value="InterPro"/>
</dbReference>
<dbReference type="Pfam" id="PF00498">
    <property type="entry name" value="FHA"/>
    <property type="match status" value="1"/>
</dbReference>
<dbReference type="Pfam" id="PF06087">
    <property type="entry name" value="Tyr-DNA_phospho"/>
    <property type="match status" value="2"/>
</dbReference>
<dbReference type="Gene3D" id="2.60.200.20">
    <property type="match status" value="1"/>
</dbReference>
<comment type="caution">
    <text evidence="6">The sequence shown here is derived from an EMBL/GenBank/DDBJ whole genome shotgun (WGS) entry which is preliminary data.</text>
</comment>
<protein>
    <submittedName>
        <fullName evidence="6">Heavy metal-associated isoprenylated plant protein 26</fullName>
    </submittedName>
</protein>
<feature type="region of interest" description="Disordered" evidence="4">
    <location>
        <begin position="72"/>
        <end position="98"/>
    </location>
</feature>
<feature type="binding site" evidence="2">
    <location>
        <position position="721"/>
    </location>
    <ligand>
        <name>substrate</name>
    </ligand>
</feature>
<evidence type="ECO:0000256" key="3">
    <source>
        <dbReference type="PIRSR" id="PIRSR610347-3"/>
    </source>
</evidence>
<evidence type="ECO:0000313" key="7">
    <source>
        <dbReference type="Proteomes" id="UP001180020"/>
    </source>
</evidence>
<dbReference type="SUPFAM" id="SSF49879">
    <property type="entry name" value="SMAD/FHA domain"/>
    <property type="match status" value="1"/>
</dbReference>
<dbReference type="InterPro" id="IPR036163">
    <property type="entry name" value="HMA_dom_sf"/>
</dbReference>
<feature type="compositionally biased region" description="Low complexity" evidence="4">
    <location>
        <begin position="75"/>
        <end position="85"/>
    </location>
</feature>
<dbReference type="SMART" id="SM00240">
    <property type="entry name" value="FHA"/>
    <property type="match status" value="1"/>
</dbReference>
<organism evidence="6 7">
    <name type="scientific">Acorus calamus</name>
    <name type="common">Sweet flag</name>
    <dbReference type="NCBI Taxonomy" id="4465"/>
    <lineage>
        <taxon>Eukaryota</taxon>
        <taxon>Viridiplantae</taxon>
        <taxon>Streptophyta</taxon>
        <taxon>Embryophyta</taxon>
        <taxon>Tracheophyta</taxon>
        <taxon>Spermatophyta</taxon>
        <taxon>Magnoliopsida</taxon>
        <taxon>Liliopsida</taxon>
        <taxon>Acoraceae</taxon>
        <taxon>Acorus</taxon>
    </lineage>
</organism>
<dbReference type="GO" id="GO:0008081">
    <property type="term" value="F:phosphoric diester hydrolase activity"/>
    <property type="evidence" value="ECO:0007669"/>
    <property type="project" value="InterPro"/>
</dbReference>
<dbReference type="SUPFAM" id="SSF55008">
    <property type="entry name" value="HMA, heavy metal-associated domain"/>
    <property type="match status" value="1"/>
</dbReference>
<sequence>MAKKEDLKVYANCCEGCKKKVLKYLNTKGVLEIKIHPTLPKVTVVGSVDSQTLLKKLSKGFKKAELWDTIDKTSSKSSDSSNNNKCETNKGDKKGAKETDCTITTNNTVTTEVKKIATTVGPPIALQDMGSFTQPYAHVYYAVGAYPPPSCVRDHHHAPPVQSLSASGFAELYTFGRKSKSCDVVFDDHRVSRRHCQVFLDGSDRRLLVMDGSDVTSGSEPDEIRRRFREGSRVRVSLNGVFVNGQRLQRGAVAELSVGDEVSLACRGLDCDCGVKIGFVVERVVFSEDVSVKQLIAGKVFVSKANWISNYLNCLRLVENKELVVKVSMLFGECRNILNSEDPVSYILGRVGSINANGVAVPEKKSKHSLIEQRNKEFSSELRPIENNMDCDLRSNEDVGVRLPSNGRTLFLNCLEYVNGESTNHHRVVSLPELFYPTEGLLRVFIATFTSDVSCYPQFPEEIAFGKDRKKQERGCSIRVIVTSANLVSKQWNSVTNTVWWQDFPRRNAPDYCELFTHISDCDTIDGSKSDFAAQLAGFMATLIVDVPSQAHWIVELGKYDFQGVSGYLVASVPGIHVQNSLYPLQAEHFLSLKTLARCLGKCQLNSYGMSEVILKRNTNIPADVNAVSVLVVDPDSVSRGDFVQLGFLPRHVAKFLLNWNISGTAISSCITAAAGKRSFVYSESEESDPEKTWQRLRSVGILHDAVPHPSYRVGYPMHAKVAQRRFQSKTDMSSFGWIYCGSHNFSSAAWGQTIASGSDINTASTTGIPNQVIKLHVCNYELGIVFVAPPPDTSNSAKGKISNLDDITLPFVMPAPKYEHDDRPATAQAM</sequence>
<dbReference type="Gene3D" id="3.30.870.10">
    <property type="entry name" value="Endonuclease Chain A"/>
    <property type="match status" value="2"/>
</dbReference>
<dbReference type="CDD" id="cd00060">
    <property type="entry name" value="FHA"/>
    <property type="match status" value="1"/>
</dbReference>
<name>A0AAV9EXS8_ACOCL</name>
<keyword evidence="7" id="KW-1185">Reference proteome</keyword>
<dbReference type="EMBL" id="JAUJYO010000004">
    <property type="protein sequence ID" value="KAK1318212.1"/>
    <property type="molecule type" value="Genomic_DNA"/>
</dbReference>
<dbReference type="SUPFAM" id="SSF56024">
    <property type="entry name" value="Phospholipase D/nuclease"/>
    <property type="match status" value="2"/>
</dbReference>
<dbReference type="InterPro" id="IPR010347">
    <property type="entry name" value="Tdp1"/>
</dbReference>
<dbReference type="GO" id="GO:0006281">
    <property type="term" value="P:DNA repair"/>
    <property type="evidence" value="ECO:0007669"/>
    <property type="project" value="InterPro"/>
</dbReference>
<feature type="compositionally biased region" description="Basic and acidic residues" evidence="4">
    <location>
        <begin position="87"/>
        <end position="98"/>
    </location>
</feature>
<reference evidence="6" key="2">
    <citation type="submission" date="2023-06" db="EMBL/GenBank/DDBJ databases">
        <authorList>
            <person name="Ma L."/>
            <person name="Liu K.-W."/>
            <person name="Li Z."/>
            <person name="Hsiao Y.-Y."/>
            <person name="Qi Y."/>
            <person name="Fu T."/>
            <person name="Tang G."/>
            <person name="Zhang D."/>
            <person name="Sun W.-H."/>
            <person name="Liu D.-K."/>
            <person name="Li Y."/>
            <person name="Chen G.-Z."/>
            <person name="Liu X.-D."/>
            <person name="Liao X.-Y."/>
            <person name="Jiang Y.-T."/>
            <person name="Yu X."/>
            <person name="Hao Y."/>
            <person name="Huang J."/>
            <person name="Zhao X.-W."/>
            <person name="Ke S."/>
            <person name="Chen Y.-Y."/>
            <person name="Wu W.-L."/>
            <person name="Hsu J.-L."/>
            <person name="Lin Y.-F."/>
            <person name="Huang M.-D."/>
            <person name="Li C.-Y."/>
            <person name="Huang L."/>
            <person name="Wang Z.-W."/>
            <person name="Zhao X."/>
            <person name="Zhong W.-Y."/>
            <person name="Peng D.-H."/>
            <person name="Ahmad S."/>
            <person name="Lan S."/>
            <person name="Zhang J.-S."/>
            <person name="Tsai W.-C."/>
            <person name="Van De Peer Y."/>
            <person name="Liu Z.-J."/>
        </authorList>
    </citation>
    <scope>NUCLEOTIDE SEQUENCE</scope>
    <source>
        <strain evidence="6">CP</strain>
        <tissue evidence="6">Leaves</tissue>
    </source>
</reference>
<evidence type="ECO:0000313" key="6">
    <source>
        <dbReference type="EMBL" id="KAK1318212.1"/>
    </source>
</evidence>
<evidence type="ECO:0000256" key="2">
    <source>
        <dbReference type="PIRSR" id="PIRSR610347-2"/>
    </source>
</evidence>
<evidence type="ECO:0000256" key="1">
    <source>
        <dbReference type="PIRSR" id="PIRSR610347-1"/>
    </source>
</evidence>
<feature type="site" description="Interaction with DNA" evidence="3">
    <location>
        <position position="747"/>
    </location>
</feature>
<dbReference type="Gene3D" id="3.30.70.100">
    <property type="match status" value="1"/>
</dbReference>
<dbReference type="InterPro" id="IPR008984">
    <property type="entry name" value="SMAD_FHA_dom_sf"/>
</dbReference>
<dbReference type="AlphaFoldDB" id="A0AAV9EXS8"/>
<gene>
    <name evidence="6" type="primary">HIPP26</name>
    <name evidence="6" type="ORF">QJS10_CPB04g00029</name>
</gene>